<dbReference type="InterPro" id="IPR052036">
    <property type="entry name" value="Hydrolase/PRTase-associated"/>
</dbReference>
<sequence length="892" mass="98188">MQLLPRRMAHLSKPTRHHLVAYGALAFIPWPSTPNHYLYRWLLTLLCSTIATICGAQTVPASSAMAAHPIRSISPTDTDFGDLEFLRQEIGGARGVMLGEPTHGEGNVFEAKVRLLQFLQARLGFTTVAFESGFYELDRAQRAMEAGTSAAEAIDNSVFGVWTSTREFREVLPLLGPGKLKVAGFDYQLSGAYQEELLEELEMLLKPEKGADGIAYDYLDECLSMMGEHFLFPPSHQIQLFDLQLGKARRLLEKVAAGSDAKRRERATFWLQNLRSLQAAAHDYAANDPGVKDSTEFKAADSNPRDAQMAANLLWYLRQHPQEKVVCWGALPHLSNKVEKLDDAEIKTYKPMGRAVKAALGEDAVYVLGTLAGGGTHGFLGMGGYQTVPVPAAGTLEAELLATGQEYAFVSLKHDAPGKVLTTYAFEYKPQTGPWSEVVDGFLFLKSVNPPHGAAPAVAAEPAETPAKPSEVPVAPGRLNPAARPIGKTGAALTLNGTVLDRKTGRPVPFATVAVPARSAGVTANAQGSFRLEVRRGELVQVSSIGYEALILAAQPAGKLTLHLVPAAFALANVRVSAQSQDPKRIMKKVIQAAETNYEQQDYLAQVYTHRRISNFDTVQTELEYTSQLFEPAGYRHRDGGFLMAGPFTKRRVQEKHLVIQPADSTRPVGLPIGSGAETTDPVRTSPLFKSATLGKYVLRLDTIQQYAGATVYVINFAVKRATHRSTGTYLEKSYSGKVYVRQDDYAVVRYEALWQFDTVRYNSVSRKYYGRNNQISRLYTEVFSENRSANIVLYEKGSNGRYHTAVSVSQSLAIGRRLGGRPFYYQGSGEEYFTSLPAGTAVLPLNPKLAPRAAEMVHVQLQHTPYRPEFWRTYQRPLPAELAPELEATKK</sequence>
<dbReference type="SUPFAM" id="SSF159501">
    <property type="entry name" value="EreA/ChaN-like"/>
    <property type="match status" value="1"/>
</dbReference>
<dbReference type="Proteomes" id="UP000322791">
    <property type="component" value="Unassembled WGS sequence"/>
</dbReference>
<organism evidence="1 2">
    <name type="scientific">Hymenobacter lutimineralis</name>
    <dbReference type="NCBI Taxonomy" id="2606448"/>
    <lineage>
        <taxon>Bacteria</taxon>
        <taxon>Pseudomonadati</taxon>
        <taxon>Bacteroidota</taxon>
        <taxon>Cytophagia</taxon>
        <taxon>Cytophagales</taxon>
        <taxon>Hymenobacteraceae</taxon>
        <taxon>Hymenobacter</taxon>
    </lineage>
</organism>
<comment type="caution">
    <text evidence="1">The sequence shown here is derived from an EMBL/GenBank/DDBJ whole genome shotgun (WGS) entry which is preliminary data.</text>
</comment>
<dbReference type="CDD" id="cd14728">
    <property type="entry name" value="Ere-like"/>
    <property type="match status" value="1"/>
</dbReference>
<accession>A0A5D6VDY4</accession>
<proteinExistence type="predicted"/>
<evidence type="ECO:0000313" key="1">
    <source>
        <dbReference type="EMBL" id="TYZ13402.1"/>
    </source>
</evidence>
<keyword evidence="2" id="KW-1185">Reference proteome</keyword>
<evidence type="ECO:0008006" key="3">
    <source>
        <dbReference type="Google" id="ProtNLM"/>
    </source>
</evidence>
<dbReference type="EMBL" id="VTHL01000002">
    <property type="protein sequence ID" value="TYZ13402.1"/>
    <property type="molecule type" value="Genomic_DNA"/>
</dbReference>
<dbReference type="SUPFAM" id="SSF49464">
    <property type="entry name" value="Carboxypeptidase regulatory domain-like"/>
    <property type="match status" value="1"/>
</dbReference>
<dbReference type="Gene3D" id="3.40.1660.10">
    <property type="entry name" value="EreA-like (biosynthetic domain)"/>
    <property type="match status" value="2"/>
</dbReference>
<dbReference type="Pfam" id="PF05139">
    <property type="entry name" value="Erythro_esteras"/>
    <property type="match status" value="1"/>
</dbReference>
<evidence type="ECO:0000313" key="2">
    <source>
        <dbReference type="Proteomes" id="UP000322791"/>
    </source>
</evidence>
<dbReference type="Gene3D" id="2.60.40.1120">
    <property type="entry name" value="Carboxypeptidase-like, regulatory domain"/>
    <property type="match status" value="1"/>
</dbReference>
<dbReference type="AlphaFoldDB" id="A0A5D6VDY4"/>
<name>A0A5D6VDY4_9BACT</name>
<dbReference type="PANTHER" id="PTHR31299">
    <property type="entry name" value="ESTERASE, PUTATIVE (AFU_ORTHOLOGUE AFUA_1G05850)-RELATED"/>
    <property type="match status" value="1"/>
</dbReference>
<reference evidence="1 2" key="1">
    <citation type="submission" date="2019-08" db="EMBL/GenBank/DDBJ databases">
        <authorList>
            <person name="Seo M.-J."/>
        </authorList>
    </citation>
    <scope>NUCLEOTIDE SEQUENCE [LARGE SCALE GENOMIC DNA]</scope>
    <source>
        <strain evidence="1 2">KIGAM108</strain>
    </source>
</reference>
<gene>
    <name evidence="1" type="ORF">FY528_03045</name>
</gene>
<dbReference type="PANTHER" id="PTHR31299:SF0">
    <property type="entry name" value="ESTERASE, PUTATIVE (AFU_ORTHOLOGUE AFUA_1G05850)-RELATED"/>
    <property type="match status" value="1"/>
</dbReference>
<dbReference type="Pfam" id="PF13715">
    <property type="entry name" value="CarbopepD_reg_2"/>
    <property type="match status" value="1"/>
</dbReference>
<protein>
    <recommendedName>
        <fullName evidence="3">Erythromycin esterase family protein</fullName>
    </recommendedName>
</protein>
<dbReference type="GO" id="GO:0046677">
    <property type="term" value="P:response to antibiotic"/>
    <property type="evidence" value="ECO:0007669"/>
    <property type="project" value="InterPro"/>
</dbReference>
<dbReference type="InterPro" id="IPR008969">
    <property type="entry name" value="CarboxyPept-like_regulatory"/>
</dbReference>
<dbReference type="InterPro" id="IPR007815">
    <property type="entry name" value="Emycin_Estase"/>
</dbReference>